<dbReference type="EMBL" id="JBEDNQ010000002">
    <property type="protein sequence ID" value="MEQ3550258.1"/>
    <property type="molecule type" value="Genomic_DNA"/>
</dbReference>
<accession>A0ABV1K8S1</accession>
<gene>
    <name evidence="1" type="ORF">WIS52_07230</name>
</gene>
<sequence length="312" mass="33613">MADLELLGVDRATTAYRCRPGGPWSRLGPGVVKLDNGPQTRDDRCQAAILHAGRDAVVTGIDALARHGVRSAPTPSGPVHVLIPAGRRRIGAGLMLAERTHRLPSGSSGDVPLAPVARAAVDAARRSRDRNLVRTVFADLVQHRHCTVDQLVTELVEGSSRGSALPREVLREIVDGVRSVAEATAQRLLRRAGLPVPLLNVRLEAPDGTFLAIPDFLFEEAGLAWQIDSREYHLDPTDYERTVRRRSALVAAGVVVVQSLPSDLRTRPAEVLAELRRAHAQAVLLPPPSVVVVPERTDRPAGPVPSPRAAEL</sequence>
<dbReference type="Proteomes" id="UP001494902">
    <property type="component" value="Unassembled WGS sequence"/>
</dbReference>
<comment type="caution">
    <text evidence="1">The sequence shown here is derived from an EMBL/GenBank/DDBJ whole genome shotgun (WGS) entry which is preliminary data.</text>
</comment>
<evidence type="ECO:0000313" key="1">
    <source>
        <dbReference type="EMBL" id="MEQ3550258.1"/>
    </source>
</evidence>
<keyword evidence="2" id="KW-1185">Reference proteome</keyword>
<name>A0ABV1K8S1_9PSEU</name>
<protein>
    <recommendedName>
        <fullName evidence="3">DUF559 domain-containing protein</fullName>
    </recommendedName>
</protein>
<organism evidence="1 2">
    <name type="scientific">Pseudonocardia nematodicida</name>
    <dbReference type="NCBI Taxonomy" id="1206997"/>
    <lineage>
        <taxon>Bacteria</taxon>
        <taxon>Bacillati</taxon>
        <taxon>Actinomycetota</taxon>
        <taxon>Actinomycetes</taxon>
        <taxon>Pseudonocardiales</taxon>
        <taxon>Pseudonocardiaceae</taxon>
        <taxon>Pseudonocardia</taxon>
    </lineage>
</organism>
<dbReference type="RefSeq" id="WP_349297335.1">
    <property type="nucleotide sequence ID" value="NZ_JBEDNQ010000002.1"/>
</dbReference>
<evidence type="ECO:0000313" key="2">
    <source>
        <dbReference type="Proteomes" id="UP001494902"/>
    </source>
</evidence>
<proteinExistence type="predicted"/>
<reference evidence="1 2" key="1">
    <citation type="submission" date="2024-03" db="EMBL/GenBank/DDBJ databases">
        <title>Draft genome sequence of Pseudonocardia nematodicida JCM 31783.</title>
        <authorList>
            <person name="Butdee W."/>
            <person name="Duangmal K."/>
        </authorList>
    </citation>
    <scope>NUCLEOTIDE SEQUENCE [LARGE SCALE GENOMIC DNA]</scope>
    <source>
        <strain evidence="1 2">JCM 31783</strain>
    </source>
</reference>
<evidence type="ECO:0008006" key="3">
    <source>
        <dbReference type="Google" id="ProtNLM"/>
    </source>
</evidence>